<sequence>MDLVSKENMYYIRGGHNLFENVAFEEQIQTISSLLKMRCSYSENLHFLIGSGCSRNAIPLMNDTFDIIKSNHADVRMVFEQYTGEKDIESFLSWLATAMKFFTEGSNEYKKYDSVYTIIKKEFLRSINLNLFRHETDLALDDQEMKTLQNYINFYNGVFSHRQHKKVLSPINVFTTNYDLFNEIAFEKLKIHYTNGFSGFVTRTFDPSVFHIRLVDEENRYKDKWNPIRKYVKLYKIHGSIDWQFDVETKTIKQRKLDLDNTSNVVIFPTMLKHFETQQTPYSELFREFTVNLQKKNSTLIVLGYGFPDEHINQLIAQSLYYEDFNLIIFGNQNEEKAKAFIDANGDHSNFHFIGGDFENKNDAHYFANVIRLLGDDVKNATPDE</sequence>
<evidence type="ECO:0000313" key="2">
    <source>
        <dbReference type="Proteomes" id="UP000435177"/>
    </source>
</evidence>
<keyword evidence="2" id="KW-1185">Reference proteome</keyword>
<organism evidence="1 2">
    <name type="scientific">Paenibacillus campinasensis</name>
    <dbReference type="NCBI Taxonomy" id="66347"/>
    <lineage>
        <taxon>Bacteria</taxon>
        <taxon>Bacillati</taxon>
        <taxon>Bacillota</taxon>
        <taxon>Bacilli</taxon>
        <taxon>Bacillales</taxon>
        <taxon>Paenibacillaceae</taxon>
        <taxon>Paenibacillus</taxon>
    </lineage>
</organism>
<name>A0ABW9T1X4_9BACL</name>
<dbReference type="Pfam" id="PF13289">
    <property type="entry name" value="SIR2_2"/>
    <property type="match status" value="1"/>
</dbReference>
<reference evidence="1 2" key="1">
    <citation type="submission" date="2019-11" db="EMBL/GenBank/DDBJ databases">
        <title>Draft genome sequences of five Paenibacillus species of dairy origin.</title>
        <authorList>
            <person name="Olajide A.M."/>
            <person name="Chen S."/>
            <person name="Lapointe G."/>
        </authorList>
    </citation>
    <scope>NUCLEOTIDE SEQUENCE [LARGE SCALE GENOMIC DNA]</scope>
    <source>
        <strain evidence="1 2">3CS1</strain>
    </source>
</reference>
<evidence type="ECO:0000313" key="1">
    <source>
        <dbReference type="EMBL" id="MUG67285.1"/>
    </source>
</evidence>
<dbReference type="EMBL" id="WOAA01000012">
    <property type="protein sequence ID" value="MUG67285.1"/>
    <property type="molecule type" value="Genomic_DNA"/>
</dbReference>
<evidence type="ECO:0008006" key="3">
    <source>
        <dbReference type="Google" id="ProtNLM"/>
    </source>
</evidence>
<comment type="caution">
    <text evidence="1">The sequence shown here is derived from an EMBL/GenBank/DDBJ whole genome shotgun (WGS) entry which is preliminary data.</text>
</comment>
<dbReference type="RefSeq" id="WP_155618360.1">
    <property type="nucleotide sequence ID" value="NZ_WOAA01000012.1"/>
</dbReference>
<accession>A0ABW9T1X4</accession>
<dbReference type="Proteomes" id="UP000435177">
    <property type="component" value="Unassembled WGS sequence"/>
</dbReference>
<proteinExistence type="predicted"/>
<gene>
    <name evidence="1" type="ORF">GNP94_14950</name>
</gene>
<protein>
    <recommendedName>
        <fullName evidence="3">SIR2-like domain-containing protein</fullName>
    </recommendedName>
</protein>